<gene>
    <name evidence="2" type="ORF">COA17_11055</name>
</gene>
<name>A0A2A4HYE6_9SPHN</name>
<dbReference type="Proteomes" id="UP000218784">
    <property type="component" value="Unassembled WGS sequence"/>
</dbReference>
<accession>A0A2A4HYE6</accession>
<comment type="caution">
    <text evidence="2">The sequence shown here is derived from an EMBL/GenBank/DDBJ whole genome shotgun (WGS) entry which is preliminary data.</text>
</comment>
<organism evidence="2 3">
    <name type="scientific">Sphingomonas ginsenosidimutans</name>
    <dbReference type="NCBI Taxonomy" id="862134"/>
    <lineage>
        <taxon>Bacteria</taxon>
        <taxon>Pseudomonadati</taxon>
        <taxon>Pseudomonadota</taxon>
        <taxon>Alphaproteobacteria</taxon>
        <taxon>Sphingomonadales</taxon>
        <taxon>Sphingomonadaceae</taxon>
        <taxon>Sphingomonas</taxon>
    </lineage>
</organism>
<evidence type="ECO:0000256" key="1">
    <source>
        <dbReference type="SAM" id="MobiDB-lite"/>
    </source>
</evidence>
<feature type="compositionally biased region" description="Polar residues" evidence="1">
    <location>
        <begin position="189"/>
        <end position="215"/>
    </location>
</feature>
<reference evidence="2 3" key="1">
    <citation type="submission" date="2017-09" db="EMBL/GenBank/DDBJ databases">
        <title>Sphingomonas ginsenosidimutans KACC 14949, whole genome shotgun sequence.</title>
        <authorList>
            <person name="Feng G."/>
            <person name="Zhu H."/>
        </authorList>
    </citation>
    <scope>NUCLEOTIDE SEQUENCE [LARGE SCALE GENOMIC DNA]</scope>
    <source>
        <strain evidence="2 3">KACC 14949</strain>
    </source>
</reference>
<keyword evidence="3" id="KW-1185">Reference proteome</keyword>
<evidence type="ECO:0000313" key="2">
    <source>
        <dbReference type="EMBL" id="PCG08687.1"/>
    </source>
</evidence>
<sequence length="233" mass="24770">MVTAEASVTFTPSWLEGQEGAPVFHLRTPGVIARAQMEAELAGQHQAGRVYSFELLAAVREGVLALLAEDEDQGRLLELIDTEMEVGTAAMTDADRRLLAEVKKVLAVNWPAYRDLIAQIERRRELAPLVALRRFCIGIIGAGVTFARAPDGMVSDATLMSIDPQVLLAAGNRAFALAYVSEEERGNSARPSSSGDGQPTSNSDATSTEAGSLTASAGRKTPGSRSRRGSGRS</sequence>
<dbReference type="RefSeq" id="WP_096612424.1">
    <property type="nucleotide sequence ID" value="NZ_NWVD01000004.1"/>
</dbReference>
<evidence type="ECO:0000313" key="3">
    <source>
        <dbReference type="Proteomes" id="UP000218784"/>
    </source>
</evidence>
<feature type="region of interest" description="Disordered" evidence="1">
    <location>
        <begin position="185"/>
        <end position="233"/>
    </location>
</feature>
<dbReference type="AlphaFoldDB" id="A0A2A4HYE6"/>
<dbReference type="EMBL" id="NWVD01000004">
    <property type="protein sequence ID" value="PCG08687.1"/>
    <property type="molecule type" value="Genomic_DNA"/>
</dbReference>
<proteinExistence type="predicted"/>
<protein>
    <submittedName>
        <fullName evidence="2">Uncharacterized protein</fullName>
    </submittedName>
</protein>